<dbReference type="PROSITE" id="PS51691">
    <property type="entry name" value="PEPTIDASE_S6"/>
    <property type="match status" value="1"/>
</dbReference>
<evidence type="ECO:0000256" key="8">
    <source>
        <dbReference type="ARBA" id="ARBA00023136"/>
    </source>
</evidence>
<evidence type="ECO:0000313" key="15">
    <source>
        <dbReference type="Proteomes" id="UP000018731"/>
    </source>
</evidence>
<dbReference type="PATRIC" id="fig|1357400.3.peg.2305"/>
<evidence type="ECO:0000256" key="11">
    <source>
        <dbReference type="SAM" id="MobiDB-lite"/>
    </source>
</evidence>
<keyword evidence="10" id="KW-0175">Coiled coil</keyword>
<keyword evidence="5" id="KW-0964">Secreted</keyword>
<keyword evidence="6" id="KW-0812">Transmembrane</keyword>
<dbReference type="InterPro" id="IPR036709">
    <property type="entry name" value="Autotransporte_beta_dom_sf"/>
</dbReference>
<comment type="caution">
    <text evidence="14">The sequence shown here is derived from an EMBL/GenBank/DDBJ whole genome shotgun (WGS) entry which is preliminary data.</text>
</comment>
<feature type="domain" description="Peptidase S6" evidence="13">
    <location>
        <begin position="26"/>
        <end position="315"/>
    </location>
</feature>
<name>V8C845_9HELI</name>
<dbReference type="Pfam" id="PF02395">
    <property type="entry name" value="Peptidase_S6"/>
    <property type="match status" value="1"/>
</dbReference>
<protein>
    <recommendedName>
        <fullName evidence="13">Peptidase S6 domain-containing protein</fullName>
    </recommendedName>
</protein>
<dbReference type="InterPro" id="IPR057393">
    <property type="entry name" value="PIC_HAP1_IgA0_b-sol2"/>
</dbReference>
<dbReference type="eggNOG" id="COG3468">
    <property type="taxonomic scope" value="Bacteria"/>
</dbReference>
<dbReference type="Gene3D" id="2.160.20.20">
    <property type="match status" value="1"/>
</dbReference>
<evidence type="ECO:0000256" key="9">
    <source>
        <dbReference type="ARBA" id="ARBA00023237"/>
    </source>
</evidence>
<dbReference type="GO" id="GO:0004252">
    <property type="term" value="F:serine-type endopeptidase activity"/>
    <property type="evidence" value="ECO:0007669"/>
    <property type="project" value="InterPro"/>
</dbReference>
<dbReference type="Proteomes" id="UP000018731">
    <property type="component" value="Unassembled WGS sequence"/>
</dbReference>
<evidence type="ECO:0000259" key="13">
    <source>
        <dbReference type="PROSITE" id="PS51691"/>
    </source>
</evidence>
<feature type="region of interest" description="Disordered" evidence="11">
    <location>
        <begin position="602"/>
        <end position="624"/>
    </location>
</feature>
<evidence type="ECO:0000256" key="1">
    <source>
        <dbReference type="ARBA" id="ARBA00004196"/>
    </source>
</evidence>
<dbReference type="GO" id="GO:0006508">
    <property type="term" value="P:proteolysis"/>
    <property type="evidence" value="ECO:0007669"/>
    <property type="project" value="InterPro"/>
</dbReference>
<dbReference type="HOGENOM" id="CLU_238477_0_0_7"/>
<dbReference type="OrthoDB" id="5318987at2"/>
<keyword evidence="4" id="KW-1134">Transmembrane beta strand</keyword>
<dbReference type="STRING" id="1357400.HMPREF2086_01722"/>
<keyword evidence="9" id="KW-0998">Cell outer membrane</keyword>
<evidence type="ECO:0000256" key="3">
    <source>
        <dbReference type="ARBA" id="ARBA00004613"/>
    </source>
</evidence>
<dbReference type="InterPro" id="IPR030396">
    <property type="entry name" value="Peptidase_S6_dom"/>
</dbReference>
<dbReference type="Gene3D" id="2.40.10.120">
    <property type="match status" value="1"/>
</dbReference>
<evidence type="ECO:0000256" key="2">
    <source>
        <dbReference type="ARBA" id="ARBA00004442"/>
    </source>
</evidence>
<dbReference type="PRINTS" id="PR00921">
    <property type="entry name" value="IGASERPTASE"/>
</dbReference>
<keyword evidence="7 12" id="KW-0732">Signal</keyword>
<dbReference type="SUPFAM" id="SSF51126">
    <property type="entry name" value="Pectin lyase-like"/>
    <property type="match status" value="1"/>
</dbReference>
<evidence type="ECO:0000256" key="12">
    <source>
        <dbReference type="SAM" id="SignalP"/>
    </source>
</evidence>
<dbReference type="GO" id="GO:0009279">
    <property type="term" value="C:cell outer membrane"/>
    <property type="evidence" value="ECO:0007669"/>
    <property type="project" value="UniProtKB-SubCell"/>
</dbReference>
<dbReference type="InterPro" id="IPR011050">
    <property type="entry name" value="Pectin_lyase_fold/virulence"/>
</dbReference>
<sequence length="1785" mass="192125">MHKNTLKILCFLNLFAIFALFAHAQSINISDFYYRDFLDFGQNKGAFKEGASSANANGGSANSGGSSKKGLEFLGKDSSKLSIPHIPNFSASSNYGSLTSVGRGFVATANHVSSPESADGLLDWGVTKYSIAKQSVESSDGEIGGTSKLYGWDTKFLRLSKYVVEGQAQMLDIDNTKTSNSNEAKNLENFKKQLDDFGDSSGDIYLYQAGSGIVTLRGTSNIQSFNTNSSGEMRGGGFGTFGGADYYNAGIGFYYKPMSGFYNQITSGDSGSGIYVYDDKNSKWILLGVVSRDNGAISVASNKDFRDYQRHFEQEIDLQGRVWTLRGNDLEDNSLSSKTLQGNKDIIFGSGGTIQVEKDIDRTQSGYAGGFVFRDSANEITYKFENKNGENHYFKGSGLDIGKNVRVEWALRNASGDSLHKIGKGELIIKTNYTPTKEGENLGTLKIGEGKVSLDTSKKAYENIYITSGRGELSLIQAEALGATKNSNNVNVTQTGAKSYTLSQDKNTNMGFYFGIGGGKLDLVGNSLVLNTIVANDSGAIITNSSAKATVEIEGFGYDTNGNKTATKENTIIHASVGKADSTSQANQTNIDIVYSGDRSATNSPFLAEGDRGGGSNPKNAKSTLPQTPLVLREEAYLIFDGNINTQGKMTITNGNVALQGHATTHATISNDKIRSQVENAENGTQKGMPSYMDLSKPSHLEQPDWDNRSFIFGSGINLANSNLTLGRNVSLESSISLDSSSSVVFGGGVLHFVDNLDSKNVIGNGFTYQQRVESGSIGTEQEKIANHTISYRGKISANGGTINSSILDFNASLDLKNNAKLRAEYLTLSDKDSVSLASGASATIQNLILKNVSDISQIFQNSSSGEKLKVEKSFRFYDVSSFDLSKLDLAHIDKSVNYDIVGVKSSITGTNSTLSANVWLEGGNLSLKSLTLKKIDDSTIKNKIYLQGAENSIAQLKINDSLKVGDTNGLIEAGLSLWDNSILDTPMIEFNSVANGTFLLDSKAEIKNTANANKTQLKGVDSTIDIYIGGSKEFDINASSTSDKQTIITLFGFVPEDKSTQTTPNPTFSGKITASGTSKVESLLDNITASVDLSGSANLVAENITLDSTHNLISISDSARLSADTITAKSVSNLTLQQNGGVANVGEFIFDSSTTNLVGNLIGRNIKLKSSTIKTTDLTFWHNATLSLDNDSKLEVKNLNVENTNLTLDFANHRASAENLANITLSNGANLAINSWDFGNATNFKSDEKSRIDFANLAYTQSPNTAPKNIQSNTTISGTLLLSKVGASLNSNDRFETLTFKNQNLTLGENSSISVAFDDSVKKGANNITLDKYFTLISAGSVSDNRADKRIDFRFAQGATPLFVVSKFYENKLLVKFLESNPRSFAELSKHISSTHTKTLLALTEHNPNDENIDKAASTEEYSALESTLASYEEAMREIATQSSGENLSAILQNNDLSIKMRILQVRSKTQNLATQKPQNLQKLRLASALSYSSANSTKATAYTSPNTPQSDYDDISLLLGVAPKSPPTLSLNPYQNSAWASALGGYAGTLGLNLAFYGSSVGYDRIVGSTLLGVMASFGGSHLLQKKSKQSGIIAGGGAYLHTHFGKSEFQSSLSFAYSSLESSAFGDNIKSSVFGGFWSNYYKYNITLIDGNILKPLGTIGLGISKASDWRGAEFRGGGFDDMFAHIGAGLEYVIFGKNGFYTLGLVGVQKLHSQAKAQVSFANASTMLDFVVNNNAFEVQGYFIGSHTIKERLNIEYAIHINGDTRRYYGTKGSVGFRYAF</sequence>
<evidence type="ECO:0000256" key="7">
    <source>
        <dbReference type="ARBA" id="ARBA00022729"/>
    </source>
</evidence>
<dbReference type="EMBL" id="AZJI01000007">
    <property type="protein sequence ID" value="ETD22921.1"/>
    <property type="molecule type" value="Genomic_DNA"/>
</dbReference>
<evidence type="ECO:0000313" key="14">
    <source>
        <dbReference type="EMBL" id="ETD22921.1"/>
    </source>
</evidence>
<dbReference type="SUPFAM" id="SSF103515">
    <property type="entry name" value="Autotransporter"/>
    <property type="match status" value="1"/>
</dbReference>
<accession>V8C845</accession>
<keyword evidence="8" id="KW-0472">Membrane</keyword>
<comment type="subcellular location">
    <subcellularLocation>
        <location evidence="1">Cell envelope</location>
    </subcellularLocation>
    <subcellularLocation>
        <location evidence="2">Cell outer membrane</location>
    </subcellularLocation>
    <subcellularLocation>
        <location evidence="3">Secreted</location>
    </subcellularLocation>
</comment>
<evidence type="ECO:0000256" key="10">
    <source>
        <dbReference type="SAM" id="Coils"/>
    </source>
</evidence>
<organism evidence="14 15">
    <name type="scientific">Helicobacter macacae MIT 99-5501</name>
    <dbReference type="NCBI Taxonomy" id="1357400"/>
    <lineage>
        <taxon>Bacteria</taxon>
        <taxon>Pseudomonadati</taxon>
        <taxon>Campylobacterota</taxon>
        <taxon>Epsilonproteobacteria</taxon>
        <taxon>Campylobacterales</taxon>
        <taxon>Helicobacteraceae</taxon>
        <taxon>Helicobacter</taxon>
    </lineage>
</organism>
<feature type="chain" id="PRO_5004768717" description="Peptidase S6 domain-containing protein" evidence="12">
    <location>
        <begin position="25"/>
        <end position="1785"/>
    </location>
</feature>
<evidence type="ECO:0000256" key="6">
    <source>
        <dbReference type="ARBA" id="ARBA00022692"/>
    </source>
</evidence>
<dbReference type="InterPro" id="IPR012332">
    <property type="entry name" value="Autotransporter_pectin_lyase_C"/>
</dbReference>
<keyword evidence="15" id="KW-1185">Reference proteome</keyword>
<feature type="coiled-coil region" evidence="10">
    <location>
        <begin position="1416"/>
        <end position="1443"/>
    </location>
</feature>
<feature type="signal peptide" evidence="12">
    <location>
        <begin position="1"/>
        <end position="24"/>
    </location>
</feature>
<proteinExistence type="predicted"/>
<evidence type="ECO:0000256" key="5">
    <source>
        <dbReference type="ARBA" id="ARBA00022525"/>
    </source>
</evidence>
<dbReference type="RefSeq" id="WP_023928499.1">
    <property type="nucleotide sequence ID" value="NZ_KI669455.1"/>
</dbReference>
<gene>
    <name evidence="14" type="ORF">HMPREF2086_01722</name>
</gene>
<dbReference type="GO" id="GO:0005576">
    <property type="term" value="C:extracellular region"/>
    <property type="evidence" value="ECO:0007669"/>
    <property type="project" value="UniProtKB-SubCell"/>
</dbReference>
<dbReference type="Pfam" id="PF24078">
    <property type="entry name" value="Beta-sol_PIC_HAP1_IgA0_2nd"/>
    <property type="match status" value="1"/>
</dbReference>
<reference evidence="14 15" key="1">
    <citation type="journal article" date="2014" name="Genome Announc.">
        <title>Draft genome sequences of six enterohepatic helicobacter species isolated from humans and one from rhesus macaques.</title>
        <authorList>
            <person name="Shen Z."/>
            <person name="Sheh A."/>
            <person name="Young S.K."/>
            <person name="Abouelliel A."/>
            <person name="Ward D.V."/>
            <person name="Earl A.M."/>
            <person name="Fox J.G."/>
        </authorList>
    </citation>
    <scope>NUCLEOTIDE SEQUENCE [LARGE SCALE GENOMIC DNA]</scope>
    <source>
        <strain evidence="14 15">MIT 99-5501</strain>
    </source>
</reference>
<evidence type="ECO:0000256" key="4">
    <source>
        <dbReference type="ARBA" id="ARBA00022452"/>
    </source>
</evidence>
<dbReference type="InterPro" id="IPR000710">
    <property type="entry name" value="Peptidase_S6"/>
</dbReference>